<dbReference type="AlphaFoldDB" id="A0A9Q4B4Z2"/>
<sequence length="539" mass="63040">MTSEHAHHKSPTNWECFIYKLLDVEVIQTTKESSKLTNTFELLIVKSGKARLTIDQESFLLFKEEVCIIHPSQVYSLKAKNKPFEFLVITFDCFIDMDDGNRPFMRLQDKKSDRFPLKGRYAFSDTSSMMELGKRLFHMRESDGNIDLFQQRILFEKLLHVIIHHIKKSAPKDTLKAMEKSRMYMEHHFQENMSIEHLASRIDVSPKYFSSLFKKEFGISVTEYVTRLRINKAKSLLIKDIKIRDVANEVGYNDEYYLSRKFKQLVGMSPSAYRERRTKKIAAYDFFSVGHLLALNIYPFAAPIHPKWTSYYFHHYRKDIPIHLSAFQVNKDWQANIALLEKHSPDVILAKDNITQGEKAYLATIAPVIYYPQSVNWRKQFQLIAAVLGEEEEAQTWLKHYEEKVAYTRQQLKNAQGCGTIMPLRFHRGALYYDNSRTIEDVLYGDLHISLCPCEKSFKRNDPINLEDIIHLNPDSILLNVCQETKTLESWESLKQSSLWHDIRAVRNHSIHFISSDPWREYSASAHDRVLNEVLAILG</sequence>
<dbReference type="PROSITE" id="PS01124">
    <property type="entry name" value="HTH_ARAC_FAMILY_2"/>
    <property type="match status" value="1"/>
</dbReference>
<keyword evidence="2" id="KW-0238">DNA-binding</keyword>
<dbReference type="Proteomes" id="UP001057753">
    <property type="component" value="Unassembled WGS sequence"/>
</dbReference>
<dbReference type="SMART" id="SM00342">
    <property type="entry name" value="HTH_ARAC"/>
    <property type="match status" value="1"/>
</dbReference>
<dbReference type="Pfam" id="PF12833">
    <property type="entry name" value="HTH_18"/>
    <property type="match status" value="1"/>
</dbReference>
<dbReference type="SUPFAM" id="SSF46689">
    <property type="entry name" value="Homeodomain-like"/>
    <property type="match status" value="2"/>
</dbReference>
<dbReference type="EMBL" id="JABXYM010000001">
    <property type="protein sequence ID" value="MCR6098065.1"/>
    <property type="molecule type" value="Genomic_DNA"/>
</dbReference>
<dbReference type="GO" id="GO:0043565">
    <property type="term" value="F:sequence-specific DNA binding"/>
    <property type="evidence" value="ECO:0007669"/>
    <property type="project" value="InterPro"/>
</dbReference>
<evidence type="ECO:0000256" key="3">
    <source>
        <dbReference type="ARBA" id="ARBA00023163"/>
    </source>
</evidence>
<dbReference type="InterPro" id="IPR037923">
    <property type="entry name" value="HTH-like"/>
</dbReference>
<feature type="domain" description="Fe/B12 periplasmic-binding" evidence="5">
    <location>
        <begin position="280"/>
        <end position="539"/>
    </location>
</feature>
<dbReference type="PROSITE" id="PS00041">
    <property type="entry name" value="HTH_ARAC_FAMILY_1"/>
    <property type="match status" value="1"/>
</dbReference>
<evidence type="ECO:0000259" key="4">
    <source>
        <dbReference type="PROSITE" id="PS01124"/>
    </source>
</evidence>
<keyword evidence="1" id="KW-0805">Transcription regulation</keyword>
<evidence type="ECO:0000259" key="5">
    <source>
        <dbReference type="PROSITE" id="PS50983"/>
    </source>
</evidence>
<accession>A0A9Q4B4Z2</accession>
<dbReference type="SUPFAM" id="SSF51215">
    <property type="entry name" value="Regulatory protein AraC"/>
    <property type="match status" value="1"/>
</dbReference>
<dbReference type="InterPro" id="IPR018060">
    <property type="entry name" value="HTH_AraC"/>
</dbReference>
<keyword evidence="7" id="KW-1185">Reference proteome</keyword>
<evidence type="ECO:0000256" key="1">
    <source>
        <dbReference type="ARBA" id="ARBA00023015"/>
    </source>
</evidence>
<dbReference type="InterPro" id="IPR009057">
    <property type="entry name" value="Homeodomain-like_sf"/>
</dbReference>
<evidence type="ECO:0000256" key="2">
    <source>
        <dbReference type="ARBA" id="ARBA00023125"/>
    </source>
</evidence>
<evidence type="ECO:0000313" key="7">
    <source>
        <dbReference type="Proteomes" id="UP001057753"/>
    </source>
</evidence>
<protein>
    <submittedName>
        <fullName evidence="6">AraC family transcriptional regulator</fullName>
    </submittedName>
</protein>
<dbReference type="GO" id="GO:0003700">
    <property type="term" value="F:DNA-binding transcription factor activity"/>
    <property type="evidence" value="ECO:0007669"/>
    <property type="project" value="InterPro"/>
</dbReference>
<proteinExistence type="predicted"/>
<dbReference type="RefSeq" id="WP_257822444.1">
    <property type="nucleotide sequence ID" value="NZ_JABXYM010000001.1"/>
</dbReference>
<keyword evidence="3" id="KW-0804">Transcription</keyword>
<name>A0A9Q4B4Z2_SALAG</name>
<dbReference type="PANTHER" id="PTHR43280">
    <property type="entry name" value="ARAC-FAMILY TRANSCRIPTIONAL REGULATOR"/>
    <property type="match status" value="1"/>
</dbReference>
<evidence type="ECO:0000313" key="6">
    <source>
        <dbReference type="EMBL" id="MCR6098065.1"/>
    </source>
</evidence>
<dbReference type="Gene3D" id="3.40.50.1980">
    <property type="entry name" value="Nitrogenase molybdenum iron protein domain"/>
    <property type="match status" value="2"/>
</dbReference>
<dbReference type="InterPro" id="IPR018062">
    <property type="entry name" value="HTH_AraC-typ_CS"/>
</dbReference>
<comment type="caution">
    <text evidence="6">The sequence shown here is derived from an EMBL/GenBank/DDBJ whole genome shotgun (WGS) entry which is preliminary data.</text>
</comment>
<dbReference type="InterPro" id="IPR002491">
    <property type="entry name" value="ABC_transptr_periplasmic_BD"/>
</dbReference>
<dbReference type="Pfam" id="PF01497">
    <property type="entry name" value="Peripla_BP_2"/>
    <property type="match status" value="1"/>
</dbReference>
<dbReference type="SUPFAM" id="SSF53807">
    <property type="entry name" value="Helical backbone' metal receptor"/>
    <property type="match status" value="1"/>
</dbReference>
<organism evidence="6 7">
    <name type="scientific">Salipaludibacillus agaradhaerens</name>
    <name type="common">Bacillus agaradhaerens</name>
    <dbReference type="NCBI Taxonomy" id="76935"/>
    <lineage>
        <taxon>Bacteria</taxon>
        <taxon>Bacillati</taxon>
        <taxon>Bacillota</taxon>
        <taxon>Bacilli</taxon>
        <taxon>Bacillales</taxon>
        <taxon>Bacillaceae</taxon>
    </lineage>
</organism>
<feature type="domain" description="HTH araC/xylS-type" evidence="4">
    <location>
        <begin position="179"/>
        <end position="276"/>
    </location>
</feature>
<dbReference type="PANTHER" id="PTHR43280:SF28">
    <property type="entry name" value="HTH-TYPE TRANSCRIPTIONAL ACTIVATOR RHAS"/>
    <property type="match status" value="1"/>
</dbReference>
<gene>
    <name evidence="6" type="ORF">HXA33_16115</name>
</gene>
<dbReference type="Gene3D" id="1.10.10.60">
    <property type="entry name" value="Homeodomain-like"/>
    <property type="match status" value="2"/>
</dbReference>
<reference evidence="6" key="1">
    <citation type="submission" date="2020-06" db="EMBL/GenBank/DDBJ databases">
        <title>Insight into the genomes of haloalkaliphilic bacilli from Kenyan soda lakes.</title>
        <authorList>
            <person name="Mwirichia R."/>
            <person name="Villamizar G.C."/>
            <person name="Poehlein A."/>
            <person name="Mugweru J."/>
            <person name="Kipnyargis A."/>
            <person name="Kiplimo D."/>
            <person name="Orwa P."/>
            <person name="Daniel R."/>
        </authorList>
    </citation>
    <scope>NUCLEOTIDE SEQUENCE</scope>
    <source>
        <strain evidence="6">B1096_S55</strain>
    </source>
</reference>
<dbReference type="PROSITE" id="PS50983">
    <property type="entry name" value="FE_B12_PBP"/>
    <property type="match status" value="1"/>
</dbReference>